<name>A0AAD7N3H5_9AGAR</name>
<organism evidence="3 4">
    <name type="scientific">Mycena maculata</name>
    <dbReference type="NCBI Taxonomy" id="230809"/>
    <lineage>
        <taxon>Eukaryota</taxon>
        <taxon>Fungi</taxon>
        <taxon>Dikarya</taxon>
        <taxon>Basidiomycota</taxon>
        <taxon>Agaricomycotina</taxon>
        <taxon>Agaricomycetes</taxon>
        <taxon>Agaricomycetidae</taxon>
        <taxon>Agaricales</taxon>
        <taxon>Marasmiineae</taxon>
        <taxon>Mycenaceae</taxon>
        <taxon>Mycena</taxon>
    </lineage>
</organism>
<feature type="compositionally biased region" description="Low complexity" evidence="1">
    <location>
        <begin position="373"/>
        <end position="386"/>
    </location>
</feature>
<sequence length="486" mass="53962">MPPPERGHPSGGTQRISQPAPHVDPYPHSYTLLTACLVWYISMASCAGLRYRQIVCSISAPHLALFKSLPVLPWRLWHYLSKWSMDAMAMVVLIDMTGTLTVYAAISAPPTFLYRRAPTMIFLMLCTPPAGLRTSRPTFRRIAEISHHIMLELVSDTLGDELTAVPVDPEDAGIAQTLQAASDYPWAMPPLPPPPPTSAETNKWWRIAARRCRMFQTSRLSTMGVDFRDSDRIWTLVFRLAITIFHSLESALQIRDVFGLNPILFAKLTPTLQLDHDLPDMGLRLQINSVGRINETRGEDVLLHGADLRPAKLEGLEDAWCDDIDRGCIGLWGQKGRREWLLVAGSDTYTHHTAHATNDTDAAANLNGGNRARKGSISGHLLGSSHPHQRDTAKNLKERKNPGLDDATDAQCTGELQYSIRSRLIVDGRAVIGDVIMCDTGRRFGGADPPAVDPRPETPGRGVPFQTAREHMSEKRICLVRLEDRA</sequence>
<evidence type="ECO:0000256" key="2">
    <source>
        <dbReference type="SAM" id="Phobius"/>
    </source>
</evidence>
<feature type="region of interest" description="Disordered" evidence="1">
    <location>
        <begin position="373"/>
        <end position="408"/>
    </location>
</feature>
<feature type="transmembrane region" description="Helical" evidence="2">
    <location>
        <begin position="30"/>
        <end position="49"/>
    </location>
</feature>
<dbReference type="Proteomes" id="UP001215280">
    <property type="component" value="Unassembled WGS sequence"/>
</dbReference>
<gene>
    <name evidence="3" type="ORF">DFH07DRAFT_777177</name>
</gene>
<keyword evidence="2" id="KW-0812">Transmembrane</keyword>
<feature type="region of interest" description="Disordered" evidence="1">
    <location>
        <begin position="446"/>
        <end position="470"/>
    </location>
</feature>
<proteinExistence type="predicted"/>
<keyword evidence="4" id="KW-1185">Reference proteome</keyword>
<evidence type="ECO:0000313" key="3">
    <source>
        <dbReference type="EMBL" id="KAJ7744020.1"/>
    </source>
</evidence>
<evidence type="ECO:0000256" key="1">
    <source>
        <dbReference type="SAM" id="MobiDB-lite"/>
    </source>
</evidence>
<reference evidence="3" key="1">
    <citation type="submission" date="2023-03" db="EMBL/GenBank/DDBJ databases">
        <title>Massive genome expansion in bonnet fungi (Mycena s.s.) driven by repeated elements and novel gene families across ecological guilds.</title>
        <authorList>
            <consortium name="Lawrence Berkeley National Laboratory"/>
            <person name="Harder C.B."/>
            <person name="Miyauchi S."/>
            <person name="Viragh M."/>
            <person name="Kuo A."/>
            <person name="Thoen E."/>
            <person name="Andreopoulos B."/>
            <person name="Lu D."/>
            <person name="Skrede I."/>
            <person name="Drula E."/>
            <person name="Henrissat B."/>
            <person name="Morin E."/>
            <person name="Kohler A."/>
            <person name="Barry K."/>
            <person name="LaButti K."/>
            <person name="Morin E."/>
            <person name="Salamov A."/>
            <person name="Lipzen A."/>
            <person name="Mereny Z."/>
            <person name="Hegedus B."/>
            <person name="Baldrian P."/>
            <person name="Stursova M."/>
            <person name="Weitz H."/>
            <person name="Taylor A."/>
            <person name="Grigoriev I.V."/>
            <person name="Nagy L.G."/>
            <person name="Martin F."/>
            <person name="Kauserud H."/>
        </authorList>
    </citation>
    <scope>NUCLEOTIDE SEQUENCE</scope>
    <source>
        <strain evidence="3">CBHHK188m</strain>
    </source>
</reference>
<feature type="compositionally biased region" description="Basic and acidic residues" evidence="1">
    <location>
        <begin position="388"/>
        <end position="403"/>
    </location>
</feature>
<comment type="caution">
    <text evidence="3">The sequence shown here is derived from an EMBL/GenBank/DDBJ whole genome shotgun (WGS) entry which is preliminary data.</text>
</comment>
<feature type="transmembrane region" description="Helical" evidence="2">
    <location>
        <begin position="87"/>
        <end position="106"/>
    </location>
</feature>
<evidence type="ECO:0000313" key="4">
    <source>
        <dbReference type="Proteomes" id="UP001215280"/>
    </source>
</evidence>
<keyword evidence="2" id="KW-0472">Membrane</keyword>
<dbReference type="EMBL" id="JARJLG010000109">
    <property type="protein sequence ID" value="KAJ7744020.1"/>
    <property type="molecule type" value="Genomic_DNA"/>
</dbReference>
<protein>
    <submittedName>
        <fullName evidence="3">Uncharacterized protein</fullName>
    </submittedName>
</protein>
<dbReference type="AlphaFoldDB" id="A0AAD7N3H5"/>
<feature type="region of interest" description="Disordered" evidence="1">
    <location>
        <begin position="1"/>
        <end position="21"/>
    </location>
</feature>
<accession>A0AAD7N3H5</accession>
<keyword evidence="2" id="KW-1133">Transmembrane helix</keyword>